<dbReference type="Pfam" id="PF01694">
    <property type="entry name" value="Rhomboid"/>
    <property type="match status" value="1"/>
</dbReference>
<gene>
    <name evidence="8" type="primary">MPPED1</name>
    <name evidence="8" type="ORF">AK812_SmicGene7599</name>
</gene>
<dbReference type="Gene3D" id="3.60.21.10">
    <property type="match status" value="1"/>
</dbReference>
<feature type="domain" description="Calcineurin-like phosphoesterase" evidence="6">
    <location>
        <begin position="802"/>
        <end position="873"/>
    </location>
</feature>
<dbReference type="SUPFAM" id="SSF56300">
    <property type="entry name" value="Metallo-dependent phosphatases"/>
    <property type="match status" value="1"/>
</dbReference>
<evidence type="ECO:0000256" key="2">
    <source>
        <dbReference type="ARBA" id="ARBA00022692"/>
    </source>
</evidence>
<evidence type="ECO:0000259" key="7">
    <source>
        <dbReference type="Pfam" id="PF01694"/>
    </source>
</evidence>
<evidence type="ECO:0000313" key="9">
    <source>
        <dbReference type="Proteomes" id="UP000186817"/>
    </source>
</evidence>
<comment type="caution">
    <text evidence="8">The sequence shown here is derived from an EMBL/GenBank/DDBJ whole genome shotgun (WGS) entry which is preliminary data.</text>
</comment>
<protein>
    <submittedName>
        <fullName evidence="8">Metallophosphoesterase domain-containing protein 1</fullName>
    </submittedName>
</protein>
<dbReference type="SUPFAM" id="SSF144091">
    <property type="entry name" value="Rhomboid-like"/>
    <property type="match status" value="1"/>
</dbReference>
<feature type="transmembrane region" description="Helical" evidence="5">
    <location>
        <begin position="91"/>
        <end position="110"/>
    </location>
</feature>
<name>A0A1Q9EN66_SYMMI</name>
<dbReference type="PANTHER" id="PTHR12905:SF0">
    <property type="entry name" value="CALCINEURIN-LIKE PHOSPHOESTERASE DOMAIN-CONTAINING PROTEIN"/>
    <property type="match status" value="1"/>
</dbReference>
<dbReference type="InterPro" id="IPR051693">
    <property type="entry name" value="UPF0046_metallophosphoest"/>
</dbReference>
<evidence type="ECO:0000256" key="4">
    <source>
        <dbReference type="ARBA" id="ARBA00023136"/>
    </source>
</evidence>
<sequence>MAFYIALDSPVVLATTLLCLLVYLHTRMEPSALSRYYAWLPWRATSLSSPLTAWRLFSHSLGHGGWDHLQHNLMLLCLVGPPCERHYGSTAVFRVLICCSVAVAISHWTLGPRNAQIFGLSGNVFALITLNGFAGFTGGRKAVPATALLTMVLWLAGEIGPLLHGKADGISHASHLVGALFGSYCGYAVGWVITRLAAASELMPSAVAPQRVPGVAGMPRLGTAKHESIRLVFPEPDARFRPLAPGEVETVKKRFARPSSIFRPNSPGAASASLNPRSITYNSNKSNDNHYASSGTAVRLQSAVLRCLRATAAAAAQAPADCHHTLRLCNGQAKDLRALFYQGARGALVADALAYGSCTEFQVPTCLSEEMRMEFFELDAGGQENWLAASVFGRGMPAQRAILQQVAHDNYFAAFGVSREWLPRILVFASHVWVSGYVLELRTDQNQKIDLRHGDSVQLRASKSYEVVLTPRERGGQKPCREAALDFLARPGQLHSVMYFRGDATGKEGLFFYPGDASAPRSAEEADPAPWRDCEDMSPAILESPWPRDHRNAQMGDRGLVLTHLFHLLDQDQNLLLDISEQAQLLRHAPAELAGNIRRWERRWQRESDAAGNINFSMFLAAVEHTQALSLGKVLRRLRLEVEANPPSQKPRPSWWGLGTSWGAPEGPNPACWSEALRYADCCDDKSNTTCWTEDYDWELCCAEPEPWQIWETPPEQPGGGPGAQKAPLSQLMLEAGSDKAQHGSAVSLCSRLDKSLQITCDLRVVLMGQHFSGETGAAQYTPEAFAVLAHHDLYASGEAVRIIVMSDTHNTVRNAAEAARVPTGDVFIHCGDVTVDGTAREVCSFNEWLGLLPHQHRIVIAGNHDLILDPETYHANVAMSSKKRKTEHAQPEVRNVWSPPELPRVDVDPQSRLRAVAEWRGQVRQRLLSNATVYLEGERTTLAIQLDRGDNTGREVRLHIAGAPHTDVIAASSMRAFAVDEEHQLAVFCGCLDAGPLDVFITHGPPYGVLDRFLGVHTGSKALVQALSSSCSCGRAPSFHVFGHVHKQKGIQFGAKFPTSTTKACDSVTDSIDVPTTFVNAASVLGIHHRIRDDPAVVIDIPIANLVEPKWKS</sequence>
<dbReference type="InterPro" id="IPR004843">
    <property type="entry name" value="Calcineurin-like_PHP"/>
</dbReference>
<feature type="domain" description="Peptidase S54 rhomboid" evidence="7">
    <location>
        <begin position="53"/>
        <end position="189"/>
    </location>
</feature>
<evidence type="ECO:0000256" key="1">
    <source>
        <dbReference type="ARBA" id="ARBA00004141"/>
    </source>
</evidence>
<keyword evidence="9" id="KW-1185">Reference proteome</keyword>
<dbReference type="PANTHER" id="PTHR12905">
    <property type="entry name" value="METALLOPHOSPHOESTERASE"/>
    <property type="match status" value="1"/>
</dbReference>
<dbReference type="Pfam" id="PF00149">
    <property type="entry name" value="Metallophos"/>
    <property type="match status" value="1"/>
</dbReference>
<dbReference type="EMBL" id="LSRX01000109">
    <property type="protein sequence ID" value="OLQ08837.1"/>
    <property type="molecule type" value="Genomic_DNA"/>
</dbReference>
<organism evidence="8 9">
    <name type="scientific">Symbiodinium microadriaticum</name>
    <name type="common">Dinoflagellate</name>
    <name type="synonym">Zooxanthella microadriatica</name>
    <dbReference type="NCBI Taxonomy" id="2951"/>
    <lineage>
        <taxon>Eukaryota</taxon>
        <taxon>Sar</taxon>
        <taxon>Alveolata</taxon>
        <taxon>Dinophyceae</taxon>
        <taxon>Suessiales</taxon>
        <taxon>Symbiodiniaceae</taxon>
        <taxon>Symbiodinium</taxon>
    </lineage>
</organism>
<evidence type="ECO:0000256" key="3">
    <source>
        <dbReference type="ARBA" id="ARBA00022989"/>
    </source>
</evidence>
<keyword evidence="3 5" id="KW-1133">Transmembrane helix</keyword>
<feature type="transmembrane region" description="Helical" evidence="5">
    <location>
        <begin position="142"/>
        <end position="163"/>
    </location>
</feature>
<evidence type="ECO:0000313" key="8">
    <source>
        <dbReference type="EMBL" id="OLQ08837.1"/>
    </source>
</evidence>
<comment type="subcellular location">
    <subcellularLocation>
        <location evidence="1">Membrane</location>
        <topology evidence="1">Multi-pass membrane protein</topology>
    </subcellularLocation>
</comment>
<proteinExistence type="predicted"/>
<evidence type="ECO:0000256" key="5">
    <source>
        <dbReference type="SAM" id="Phobius"/>
    </source>
</evidence>
<accession>A0A1Q9EN66</accession>
<feature type="transmembrane region" description="Helical" evidence="5">
    <location>
        <begin position="175"/>
        <end position="193"/>
    </location>
</feature>
<evidence type="ECO:0000259" key="6">
    <source>
        <dbReference type="Pfam" id="PF00149"/>
    </source>
</evidence>
<keyword evidence="4 5" id="KW-0472">Membrane</keyword>
<dbReference type="GO" id="GO:0016020">
    <property type="term" value="C:membrane"/>
    <property type="evidence" value="ECO:0007669"/>
    <property type="project" value="UniProtKB-SubCell"/>
</dbReference>
<dbReference type="InterPro" id="IPR022764">
    <property type="entry name" value="Peptidase_S54_rhomboid_dom"/>
</dbReference>
<feature type="transmembrane region" description="Helical" evidence="5">
    <location>
        <begin position="6"/>
        <end position="24"/>
    </location>
</feature>
<dbReference type="OrthoDB" id="434297at2759"/>
<dbReference type="InterPro" id="IPR029052">
    <property type="entry name" value="Metallo-depent_PP-like"/>
</dbReference>
<dbReference type="AlphaFoldDB" id="A0A1Q9EN66"/>
<keyword evidence="2 5" id="KW-0812">Transmembrane</keyword>
<feature type="transmembrane region" description="Helical" evidence="5">
    <location>
        <begin position="117"/>
        <end position="136"/>
    </location>
</feature>
<reference evidence="8 9" key="1">
    <citation type="submission" date="2016-02" db="EMBL/GenBank/DDBJ databases">
        <title>Genome analysis of coral dinoflagellate symbionts highlights evolutionary adaptations to a symbiotic lifestyle.</title>
        <authorList>
            <person name="Aranda M."/>
            <person name="Li Y."/>
            <person name="Liew Y.J."/>
            <person name="Baumgarten S."/>
            <person name="Simakov O."/>
            <person name="Wilson M."/>
            <person name="Piel J."/>
            <person name="Ashoor H."/>
            <person name="Bougouffa S."/>
            <person name="Bajic V.B."/>
            <person name="Ryu T."/>
            <person name="Ravasi T."/>
            <person name="Bayer T."/>
            <person name="Micklem G."/>
            <person name="Kim H."/>
            <person name="Bhak J."/>
            <person name="Lajeunesse T.C."/>
            <person name="Voolstra C.R."/>
        </authorList>
    </citation>
    <scope>NUCLEOTIDE SEQUENCE [LARGE SCALE GENOMIC DNA]</scope>
    <source>
        <strain evidence="8 9">CCMP2467</strain>
    </source>
</reference>
<dbReference type="InterPro" id="IPR035952">
    <property type="entry name" value="Rhomboid-like_sf"/>
</dbReference>
<dbReference type="GO" id="GO:0004252">
    <property type="term" value="F:serine-type endopeptidase activity"/>
    <property type="evidence" value="ECO:0007669"/>
    <property type="project" value="InterPro"/>
</dbReference>
<dbReference type="Gene3D" id="1.20.1540.10">
    <property type="entry name" value="Rhomboid-like"/>
    <property type="match status" value="1"/>
</dbReference>
<dbReference type="Proteomes" id="UP000186817">
    <property type="component" value="Unassembled WGS sequence"/>
</dbReference>